<keyword evidence="2" id="KW-1185">Reference proteome</keyword>
<gene>
    <name evidence="1" type="primary">INTS2</name>
    <name evidence="1" type="ORF">IWQ57_004630</name>
</gene>
<organism evidence="1 2">
    <name type="scientific">Coemansia nantahalensis</name>
    <dbReference type="NCBI Taxonomy" id="2789366"/>
    <lineage>
        <taxon>Eukaryota</taxon>
        <taxon>Fungi</taxon>
        <taxon>Fungi incertae sedis</taxon>
        <taxon>Zoopagomycota</taxon>
        <taxon>Kickxellomycotina</taxon>
        <taxon>Kickxellomycetes</taxon>
        <taxon>Kickxellales</taxon>
        <taxon>Kickxellaceae</taxon>
        <taxon>Coemansia</taxon>
    </lineage>
</organism>
<dbReference type="EMBL" id="JANBUJ010001887">
    <property type="protein sequence ID" value="KAJ2765815.1"/>
    <property type="molecule type" value="Genomic_DNA"/>
</dbReference>
<dbReference type="Proteomes" id="UP001140234">
    <property type="component" value="Unassembled WGS sequence"/>
</dbReference>
<name>A0ACC1JRF9_9FUNG</name>
<evidence type="ECO:0000313" key="1">
    <source>
        <dbReference type="EMBL" id="KAJ2765815.1"/>
    </source>
</evidence>
<reference evidence="1" key="1">
    <citation type="submission" date="2022-07" db="EMBL/GenBank/DDBJ databases">
        <title>Phylogenomic reconstructions and comparative analyses of Kickxellomycotina fungi.</title>
        <authorList>
            <person name="Reynolds N.K."/>
            <person name="Stajich J.E."/>
            <person name="Barry K."/>
            <person name="Grigoriev I.V."/>
            <person name="Crous P."/>
            <person name="Smith M.E."/>
        </authorList>
    </citation>
    <scope>NUCLEOTIDE SEQUENCE</scope>
    <source>
        <strain evidence="1">CBS 109366</strain>
    </source>
</reference>
<protein>
    <submittedName>
        <fullName evidence="1">Integrator complex subunit 2</fullName>
    </submittedName>
</protein>
<evidence type="ECO:0000313" key="2">
    <source>
        <dbReference type="Proteomes" id="UP001140234"/>
    </source>
</evidence>
<comment type="caution">
    <text evidence="1">The sequence shown here is derived from an EMBL/GenBank/DDBJ whole genome shotgun (WGS) entry which is preliminary data.</text>
</comment>
<accession>A0ACC1JRF9</accession>
<sequence length="596" mass="64033">MATAQFPDQLDVTTVLRHELACTTVEGMLPAGRRRREAPSTHPESHARSYQQAQRLAACGWDGAAGDGAVWEILRASETYASFPASVRTATCGLFAGRLCRAAVARPDHRGLLASVHQTWILLHALNPHAVSAATVNAWRSDAEQAKPKLAPQDIWLDPLVIFRCDTRVFQSADLADILLTVLSESLTLSRTTMRRAFALRQKDSGALKRPHLNAIIQLQESAAVQLLIEAAAFAQKPDVQWLIFEFIHGRFLEQRAIQKLVHFQAYDVAAIDSMVKHVPSMHACSEFLPELLMQTTPSLQLFAVRLATAVIGKYPIAANEGMAREVLLPHVQTTLAQIAGTSAPDEAAVGDAMLEAVAAVGAAFPPIRPACVQLAETVMGVAVDQARAMPQSAAEQKSTQIRQRLARWVAFCETLVDQSRAPGAAQPARLDMVDVEKAMGKLEAHLKADSKPGAPPAAEGAPPPPPPKPQPQPQGAHVSAKRLHSMMDVDSEPHAQQQPQQQPLQQQQQQQQQQHGNGDGASMPEQQEPAPPAEAAAAHNGVEPADAAGGGPASSLKKRHRHRNRAAGGPGKPASMAPKRSKTPGAERPPRAKDA</sequence>
<proteinExistence type="predicted"/>